<dbReference type="GO" id="GO:0003887">
    <property type="term" value="F:DNA-directed DNA polymerase activity"/>
    <property type="evidence" value="ECO:0007669"/>
    <property type="project" value="InterPro"/>
</dbReference>
<dbReference type="InterPro" id="IPR036388">
    <property type="entry name" value="WH-like_DNA-bd_sf"/>
</dbReference>
<dbReference type="Pfam" id="PF01051">
    <property type="entry name" value="Rep3_N"/>
    <property type="match status" value="1"/>
</dbReference>
<accession>A0A0H5Q1B7</accession>
<feature type="domain" description="Initiator Rep protein WH1" evidence="1">
    <location>
        <begin position="23"/>
        <end position="179"/>
    </location>
</feature>
<dbReference type="Gene3D" id="1.10.10.10">
    <property type="entry name" value="Winged helix-like DNA-binding domain superfamily/Winged helix DNA-binding domain"/>
    <property type="match status" value="2"/>
</dbReference>
<reference evidence="2" key="1">
    <citation type="submission" date="2015-06" db="EMBL/GenBank/DDBJ databases">
        <authorList>
            <person name="Joergensen T."/>
        </authorList>
    </citation>
    <scope>NUCLEOTIDE SEQUENCE</scope>
    <source>
        <plasmid evidence="2">pRGRH0700</plasmid>
    </source>
</reference>
<evidence type="ECO:0000259" key="1">
    <source>
        <dbReference type="Pfam" id="PF01051"/>
    </source>
</evidence>
<dbReference type="EMBL" id="LN853318">
    <property type="protein sequence ID" value="CRY95643.1"/>
    <property type="molecule type" value="Genomic_DNA"/>
</dbReference>
<dbReference type="SUPFAM" id="SSF46785">
    <property type="entry name" value="Winged helix' DNA-binding domain"/>
    <property type="match status" value="2"/>
</dbReference>
<proteinExistence type="predicted"/>
<organism evidence="2">
    <name type="scientific">uncultured prokaryote</name>
    <dbReference type="NCBI Taxonomy" id="198431"/>
    <lineage>
        <taxon>unclassified sequences</taxon>
        <taxon>environmental samples</taxon>
    </lineage>
</organism>
<reference evidence="2" key="2">
    <citation type="submission" date="2015-07" db="EMBL/GenBank/DDBJ databases">
        <title>Plasmids, circular viruses and viroids from rat gut.</title>
        <authorList>
            <person name="Jorgensen T.J."/>
            <person name="Hansen M.A."/>
            <person name="Xu Z."/>
            <person name="Tabak M.A."/>
            <person name="Sorensen S.J."/>
            <person name="Hansen L.H."/>
        </authorList>
    </citation>
    <scope>NUCLEOTIDE SEQUENCE</scope>
    <source>
        <plasmid evidence="2">pRGRH0700</plasmid>
    </source>
</reference>
<dbReference type="InterPro" id="IPR036390">
    <property type="entry name" value="WH_DNA-bd_sf"/>
</dbReference>
<dbReference type="GO" id="GO:0006270">
    <property type="term" value="P:DNA replication initiation"/>
    <property type="evidence" value="ECO:0007669"/>
    <property type="project" value="InterPro"/>
</dbReference>
<sequence>MTGELTAYTTPDGDLIDEQGRRWVTMSNALTRAGHGLTLGEKRIMALAVATLNPRKALAPGDVPTTKITAAEFAETFGVDMDTAYDQLQAAAKQLYNRSITFYEAAHRRRGKALEPTRVTMRWVGSVRYHKGEGWVTVKWWHEVLPHLTGLKKQFTTYQLEQASALRSAYSWRLLELLMRFKDTGWAEYTIEDFAQAMDATEKQKADFSKIRTKMIEPAVRELVEKDGWLIEWQPVKAGRRVKSVKFRFHRNPQGRLEL</sequence>
<protein>
    <recommendedName>
        <fullName evidence="1">Initiator Rep protein WH1 domain-containing protein</fullName>
    </recommendedName>
</protein>
<evidence type="ECO:0000313" key="2">
    <source>
        <dbReference type="EMBL" id="CRY95643.1"/>
    </source>
</evidence>
<geneLocation type="plasmid" evidence="2">
    <name>pRGRH0700</name>
</geneLocation>
<dbReference type="InterPro" id="IPR000525">
    <property type="entry name" value="Initiator_Rep_WH1"/>
</dbReference>
<dbReference type="Pfam" id="PF21205">
    <property type="entry name" value="Rep3_C"/>
    <property type="match status" value="1"/>
</dbReference>
<keyword evidence="2" id="KW-0614">Plasmid</keyword>
<name>A0A0H5Q1B7_9ZZZZ</name>
<dbReference type="AlphaFoldDB" id="A0A0H5Q1B7"/>